<evidence type="ECO:0008006" key="7">
    <source>
        <dbReference type="Google" id="ProtNLM"/>
    </source>
</evidence>
<dbReference type="InterPro" id="IPR047575">
    <property type="entry name" value="Sm"/>
</dbReference>
<dbReference type="Gene3D" id="2.30.30.100">
    <property type="match status" value="1"/>
</dbReference>
<dbReference type="SMART" id="SM00256">
    <property type="entry name" value="FBOX"/>
    <property type="match status" value="1"/>
</dbReference>
<dbReference type="InterPro" id="IPR006553">
    <property type="entry name" value="Leu-rich_rpt_Cys-con_subtyp"/>
</dbReference>
<feature type="compositionally biased region" description="Acidic residues" evidence="2">
    <location>
        <begin position="360"/>
        <end position="375"/>
    </location>
</feature>
<dbReference type="InterPro" id="IPR001810">
    <property type="entry name" value="F-box_dom"/>
</dbReference>
<name>A0AAE1NWU0_9EUCA</name>
<dbReference type="PROSITE" id="PS50181">
    <property type="entry name" value="FBOX"/>
    <property type="match status" value="1"/>
</dbReference>
<evidence type="ECO:0000259" key="3">
    <source>
        <dbReference type="PROSITE" id="PS50181"/>
    </source>
</evidence>
<protein>
    <recommendedName>
        <fullName evidence="7">F-box/LRR-repeat protein 4</fullName>
    </recommendedName>
</protein>
<dbReference type="GO" id="GO:0003723">
    <property type="term" value="F:RNA binding"/>
    <property type="evidence" value="ECO:0007669"/>
    <property type="project" value="InterPro"/>
</dbReference>
<dbReference type="InterPro" id="IPR057207">
    <property type="entry name" value="FBXL15_LRR"/>
</dbReference>
<comment type="caution">
    <text evidence="5">The sequence shown here is derived from an EMBL/GenBank/DDBJ whole genome shotgun (WGS) entry which is preliminary data.</text>
</comment>
<dbReference type="SUPFAM" id="SSF50182">
    <property type="entry name" value="Sm-like ribonucleoproteins"/>
    <property type="match status" value="1"/>
</dbReference>
<dbReference type="SUPFAM" id="SSF52047">
    <property type="entry name" value="RNI-like"/>
    <property type="match status" value="1"/>
</dbReference>
<dbReference type="Pfam" id="PF12937">
    <property type="entry name" value="F-box-like"/>
    <property type="match status" value="1"/>
</dbReference>
<dbReference type="EMBL" id="JAWZYT010003690">
    <property type="protein sequence ID" value="KAK4297188.1"/>
    <property type="molecule type" value="Genomic_DNA"/>
</dbReference>
<dbReference type="GO" id="GO:0031146">
    <property type="term" value="P:SCF-dependent proteasomal ubiquitin-dependent protein catabolic process"/>
    <property type="evidence" value="ECO:0007669"/>
    <property type="project" value="TreeGrafter"/>
</dbReference>
<dbReference type="PANTHER" id="PTHR13318">
    <property type="entry name" value="PARTNER OF PAIRED, ISOFORM B-RELATED"/>
    <property type="match status" value="1"/>
</dbReference>
<dbReference type="Pfam" id="PF01423">
    <property type="entry name" value="LSM"/>
    <property type="match status" value="1"/>
</dbReference>
<feature type="region of interest" description="Disordered" evidence="2">
    <location>
        <begin position="360"/>
        <end position="391"/>
    </location>
</feature>
<accession>A0AAE1NWU0</accession>
<dbReference type="Gene3D" id="1.20.1280.50">
    <property type="match status" value="1"/>
</dbReference>
<evidence type="ECO:0000259" key="4">
    <source>
        <dbReference type="PROSITE" id="PS52002"/>
    </source>
</evidence>
<dbReference type="PANTHER" id="PTHR13318:SF152">
    <property type="entry name" value="F-BOX_LRR-REPEAT PROTEIN 4"/>
    <property type="match status" value="1"/>
</dbReference>
<dbReference type="Pfam" id="PF25372">
    <property type="entry name" value="DUF7885"/>
    <property type="match status" value="1"/>
</dbReference>
<dbReference type="PROSITE" id="PS52002">
    <property type="entry name" value="SM"/>
    <property type="match status" value="1"/>
</dbReference>
<evidence type="ECO:0000313" key="6">
    <source>
        <dbReference type="Proteomes" id="UP001292094"/>
    </source>
</evidence>
<feature type="compositionally biased region" description="Basic and acidic residues" evidence="2">
    <location>
        <begin position="376"/>
        <end position="385"/>
    </location>
</feature>
<evidence type="ECO:0000256" key="2">
    <source>
        <dbReference type="SAM" id="MobiDB-lite"/>
    </source>
</evidence>
<dbReference type="AlphaFoldDB" id="A0AAE1NWU0"/>
<dbReference type="InterPro" id="IPR032675">
    <property type="entry name" value="LRR_dom_sf"/>
</dbReference>
<dbReference type="SMART" id="SM00651">
    <property type="entry name" value="Sm"/>
    <property type="match status" value="1"/>
</dbReference>
<reference evidence="5" key="1">
    <citation type="submission" date="2023-11" db="EMBL/GenBank/DDBJ databases">
        <title>Genome assemblies of two species of porcelain crab, Petrolisthes cinctipes and Petrolisthes manimaculis (Anomura: Porcellanidae).</title>
        <authorList>
            <person name="Angst P."/>
        </authorList>
    </citation>
    <scope>NUCLEOTIDE SEQUENCE</scope>
    <source>
        <strain evidence="5">PB745_02</strain>
        <tissue evidence="5">Gill</tissue>
    </source>
</reference>
<dbReference type="InterPro" id="IPR036047">
    <property type="entry name" value="F-box-like_dom_sf"/>
</dbReference>
<sequence length="762" mass="85979">MAESMMRCVGKQVRVKLNGSRVVEGTLRGYDPYLNLILNEAVEVNNVEVNNVEVNNEEVNNEEVNNVDVNNVDVNNVEVNNVEVNNVGVNNVDVNNEEVNNEDNRRSNIGTCSEAQSMARLSSNQCVLEQYVREVTDFSSQYGSDGSISYVANNIIGKHTLYPEYGDFSAAYCLRSYGQWWTNCDSSPQPVQDPRPLLSPSMDFIDLKYEHSVYPIRVDLYETYHPGAVVRMWGSLEGKNWSLLWRGEPQTEVKGESRIFSPPIHQSHHKLINILRIEFNQGGHSYYSALDAVLLVGSTHTSSKPPTTTSSSSFHDLSITASVMRLGLHSAKSEEDIVAGVQFLLDEENLLKLIIVEEDDDYEEEEEEEEEEELVREEKEEDSRHGKIGGATEEEGIKEIKAILEEEGTSGGYFDLLPEELIVHILRQLDLRCVCRLAQTCHLLHKFASDPVLYINLNLKNWWWVVSNGTLEWLSGRCSLLQSLDLSWCGPYGALDTETFMEFIHTCGRQLTVLRLNNCHFIDNYCLYMIANVCPNLQELTMANCSRVDHLGFGELKKARSLSRLDLSRTRIDFHTLQLLLQHAPNLHHLSLNNCTQLDLDEVALTLATFNHGLTSLAAWKARGLTQRGLRALACITTLTDLDLGWALSGVVTEGLSELVRGCRGLKRLYLSALRTITDHDLYILAAQASCLTQLDIMGTRNVTPEAVHRLLHSCPTLQLLDVSFCEQVHSNHIFQWRMQFPHVCIKGGLKHQSGSTNWDQV</sequence>
<gene>
    <name evidence="5" type="ORF">Pmani_030363</name>
</gene>
<dbReference type="InterPro" id="IPR010920">
    <property type="entry name" value="LSM_dom_sf"/>
</dbReference>
<feature type="domain" description="Sm" evidence="4">
    <location>
        <begin position="1"/>
        <end position="83"/>
    </location>
</feature>
<proteinExistence type="predicted"/>
<feature type="domain" description="F-box" evidence="3">
    <location>
        <begin position="411"/>
        <end position="457"/>
    </location>
</feature>
<dbReference type="SUPFAM" id="SSF81383">
    <property type="entry name" value="F-box domain"/>
    <property type="match status" value="1"/>
</dbReference>
<organism evidence="5 6">
    <name type="scientific">Petrolisthes manimaculis</name>
    <dbReference type="NCBI Taxonomy" id="1843537"/>
    <lineage>
        <taxon>Eukaryota</taxon>
        <taxon>Metazoa</taxon>
        <taxon>Ecdysozoa</taxon>
        <taxon>Arthropoda</taxon>
        <taxon>Crustacea</taxon>
        <taxon>Multicrustacea</taxon>
        <taxon>Malacostraca</taxon>
        <taxon>Eumalacostraca</taxon>
        <taxon>Eucarida</taxon>
        <taxon>Decapoda</taxon>
        <taxon>Pleocyemata</taxon>
        <taxon>Anomura</taxon>
        <taxon>Galatheoidea</taxon>
        <taxon>Porcellanidae</taxon>
        <taxon>Petrolisthes</taxon>
    </lineage>
</organism>
<evidence type="ECO:0000313" key="5">
    <source>
        <dbReference type="EMBL" id="KAK4297188.1"/>
    </source>
</evidence>
<dbReference type="Gene3D" id="3.80.10.10">
    <property type="entry name" value="Ribonuclease Inhibitor"/>
    <property type="match status" value="2"/>
</dbReference>
<evidence type="ECO:0000256" key="1">
    <source>
        <dbReference type="ARBA" id="ARBA00022786"/>
    </source>
</evidence>
<keyword evidence="6" id="KW-1185">Reference proteome</keyword>
<keyword evidence="1" id="KW-0833">Ubl conjugation pathway</keyword>
<dbReference type="Proteomes" id="UP001292094">
    <property type="component" value="Unassembled WGS sequence"/>
</dbReference>
<dbReference type="CDD" id="cd22117">
    <property type="entry name" value="F-box_FBXL4"/>
    <property type="match status" value="1"/>
</dbReference>
<dbReference type="SMART" id="SM00367">
    <property type="entry name" value="LRR_CC"/>
    <property type="match status" value="5"/>
</dbReference>
<dbReference type="InterPro" id="IPR001163">
    <property type="entry name" value="Sm_dom_euk/arc"/>
</dbReference>
<dbReference type="GO" id="GO:0019005">
    <property type="term" value="C:SCF ubiquitin ligase complex"/>
    <property type="evidence" value="ECO:0007669"/>
    <property type="project" value="TreeGrafter"/>
</dbReference>